<accession>A0ABV5SUN4</accession>
<dbReference type="PANTHER" id="PTHR30157">
    <property type="entry name" value="FERRIC REDUCTASE, NADPH-DEPENDENT"/>
    <property type="match status" value="1"/>
</dbReference>
<proteinExistence type="predicted"/>
<sequence length="322" mass="34543">MAKPGYRVFETAVGGIRRLSPHFVRVTFRGDELRDLGWDGPDQRIKVILPLGGDGDGDGDGDGFGHFPMSDDWFGAWRALPDELRNPIRTYTIRDARPEHGELDVDFVAHGDSGPASRWIGRAAVGERMLLIAPDATSDEPSGGWEWHPGDASTLLIAGDETAVPAVSVILEQLPADARGAVFLEVPDAADALELRAPAGVSVQWFDRGGDALPGQGYGGCLVEAVRTWADAWAEEAVRDGAEAVVLAAGEPGEAGAELPTLAEDEILWEVPEPARDGGFYAWLAGEATAITTLRRHLVKGLGVDRKRVAFMGYWKLGRAEG</sequence>
<dbReference type="InterPro" id="IPR017938">
    <property type="entry name" value="Riboflavin_synthase-like_b-brl"/>
</dbReference>
<organism evidence="2 3">
    <name type="scientific">Agromyces lapidis</name>
    <dbReference type="NCBI Taxonomy" id="279574"/>
    <lineage>
        <taxon>Bacteria</taxon>
        <taxon>Bacillati</taxon>
        <taxon>Actinomycetota</taxon>
        <taxon>Actinomycetes</taxon>
        <taxon>Micrococcales</taxon>
        <taxon>Microbacteriaceae</taxon>
        <taxon>Agromyces</taxon>
    </lineage>
</organism>
<dbReference type="InterPro" id="IPR017927">
    <property type="entry name" value="FAD-bd_FR_type"/>
</dbReference>
<evidence type="ECO:0000259" key="1">
    <source>
        <dbReference type="PROSITE" id="PS51384"/>
    </source>
</evidence>
<protein>
    <submittedName>
        <fullName evidence="2">Siderophore-interacting protein</fullName>
    </submittedName>
</protein>
<name>A0ABV5SUN4_9MICO</name>
<keyword evidence="3" id="KW-1185">Reference proteome</keyword>
<dbReference type="InterPro" id="IPR039261">
    <property type="entry name" value="FNR_nucleotide-bd"/>
</dbReference>
<dbReference type="Pfam" id="PF04954">
    <property type="entry name" value="SIP"/>
    <property type="match status" value="1"/>
</dbReference>
<dbReference type="PROSITE" id="PS51384">
    <property type="entry name" value="FAD_FR"/>
    <property type="match status" value="1"/>
</dbReference>
<dbReference type="CDD" id="cd06193">
    <property type="entry name" value="siderophore_interacting"/>
    <property type="match status" value="1"/>
</dbReference>
<dbReference type="InterPro" id="IPR013113">
    <property type="entry name" value="SIP_FAD-bd"/>
</dbReference>
<dbReference type="Proteomes" id="UP001589667">
    <property type="component" value="Unassembled WGS sequence"/>
</dbReference>
<dbReference type="Pfam" id="PF08021">
    <property type="entry name" value="FAD_binding_9"/>
    <property type="match status" value="1"/>
</dbReference>
<evidence type="ECO:0000313" key="2">
    <source>
        <dbReference type="EMBL" id="MFB9642774.1"/>
    </source>
</evidence>
<reference evidence="2 3" key="1">
    <citation type="submission" date="2024-09" db="EMBL/GenBank/DDBJ databases">
        <authorList>
            <person name="Sun Q."/>
            <person name="Mori K."/>
        </authorList>
    </citation>
    <scope>NUCLEOTIDE SEQUENCE [LARGE SCALE GENOMIC DNA]</scope>
    <source>
        <strain evidence="2 3">JCM 14321</strain>
    </source>
</reference>
<dbReference type="EMBL" id="JBHMBL010000002">
    <property type="protein sequence ID" value="MFB9642774.1"/>
    <property type="molecule type" value="Genomic_DNA"/>
</dbReference>
<comment type="caution">
    <text evidence="2">The sequence shown here is derived from an EMBL/GenBank/DDBJ whole genome shotgun (WGS) entry which is preliminary data.</text>
</comment>
<feature type="domain" description="FAD-binding FR-type" evidence="1">
    <location>
        <begin position="6"/>
        <end position="141"/>
    </location>
</feature>
<dbReference type="InterPro" id="IPR007037">
    <property type="entry name" value="SIP_rossman_dom"/>
</dbReference>
<dbReference type="InterPro" id="IPR039374">
    <property type="entry name" value="SIP_fam"/>
</dbReference>
<gene>
    <name evidence="2" type="ORF">ACFFQV_10790</name>
</gene>
<dbReference type="Gene3D" id="3.40.50.80">
    <property type="entry name" value="Nucleotide-binding domain of ferredoxin-NADP reductase (FNR) module"/>
    <property type="match status" value="1"/>
</dbReference>
<dbReference type="RefSeq" id="WP_157422527.1">
    <property type="nucleotide sequence ID" value="NZ_BAAANI010000002.1"/>
</dbReference>
<dbReference type="SUPFAM" id="SSF63380">
    <property type="entry name" value="Riboflavin synthase domain-like"/>
    <property type="match status" value="1"/>
</dbReference>
<dbReference type="Gene3D" id="2.40.30.10">
    <property type="entry name" value="Translation factors"/>
    <property type="match status" value="1"/>
</dbReference>
<dbReference type="PANTHER" id="PTHR30157:SF0">
    <property type="entry name" value="NADPH-DEPENDENT FERRIC-CHELATE REDUCTASE"/>
    <property type="match status" value="1"/>
</dbReference>
<evidence type="ECO:0000313" key="3">
    <source>
        <dbReference type="Proteomes" id="UP001589667"/>
    </source>
</evidence>